<dbReference type="EMBL" id="HBUF01143521">
    <property type="protein sequence ID" value="CAG6646743.1"/>
    <property type="molecule type" value="Transcribed_RNA"/>
</dbReference>
<protein>
    <submittedName>
        <fullName evidence="1">Uncharacterized protein</fullName>
    </submittedName>
</protein>
<dbReference type="AlphaFoldDB" id="A0A8D8W5P1"/>
<accession>A0A8D8W5P1</accession>
<organism evidence="1">
    <name type="scientific">Cacopsylla melanoneura</name>
    <dbReference type="NCBI Taxonomy" id="428564"/>
    <lineage>
        <taxon>Eukaryota</taxon>
        <taxon>Metazoa</taxon>
        <taxon>Ecdysozoa</taxon>
        <taxon>Arthropoda</taxon>
        <taxon>Hexapoda</taxon>
        <taxon>Insecta</taxon>
        <taxon>Pterygota</taxon>
        <taxon>Neoptera</taxon>
        <taxon>Paraneoptera</taxon>
        <taxon>Hemiptera</taxon>
        <taxon>Sternorrhyncha</taxon>
        <taxon>Psylloidea</taxon>
        <taxon>Psyllidae</taxon>
        <taxon>Psyllinae</taxon>
        <taxon>Cacopsylla</taxon>
    </lineage>
</organism>
<sequence length="116" mass="12996">MGQFHFMKPTSTSTSSAIRVSAILPLERMGKQVGVGGLEMRCLHDFPFYISTETGYHVNCKGKYGILDARNSLFHPQFVSSAVSDIFPQFVPVVRVVQFEMSLSIETEPVLLFHLN</sequence>
<name>A0A8D8W5P1_9HEMI</name>
<reference evidence="1" key="1">
    <citation type="submission" date="2021-05" db="EMBL/GenBank/DDBJ databases">
        <authorList>
            <person name="Alioto T."/>
            <person name="Alioto T."/>
            <person name="Gomez Garrido J."/>
        </authorList>
    </citation>
    <scope>NUCLEOTIDE SEQUENCE</scope>
</reference>
<proteinExistence type="predicted"/>
<evidence type="ECO:0000313" key="1">
    <source>
        <dbReference type="EMBL" id="CAG6646743.1"/>
    </source>
</evidence>